<feature type="domain" description="Sulfatase N-terminal" evidence="2">
    <location>
        <begin position="34"/>
        <end position="309"/>
    </location>
</feature>
<accession>A0A518BQN9</accession>
<dbReference type="Pfam" id="PF00884">
    <property type="entry name" value="Sulfatase"/>
    <property type="match status" value="1"/>
</dbReference>
<dbReference type="CDD" id="cd16148">
    <property type="entry name" value="sulfatase_like"/>
    <property type="match status" value="1"/>
</dbReference>
<dbReference type="GO" id="GO:0047753">
    <property type="term" value="F:choline-sulfatase activity"/>
    <property type="evidence" value="ECO:0007669"/>
    <property type="project" value="UniProtKB-EC"/>
</dbReference>
<keyword evidence="3" id="KW-0378">Hydrolase</keyword>
<dbReference type="SUPFAM" id="SSF53649">
    <property type="entry name" value="Alkaline phosphatase-like"/>
    <property type="match status" value="1"/>
</dbReference>
<dbReference type="InterPro" id="IPR017850">
    <property type="entry name" value="Alkaline_phosphatase_core_sf"/>
</dbReference>
<gene>
    <name evidence="3" type="primary">betC_26</name>
    <name evidence="3" type="ORF">Pla133_43790</name>
</gene>
<dbReference type="KEGG" id="pbap:Pla133_43790"/>
<dbReference type="PANTHER" id="PTHR42693:SF33">
    <property type="entry name" value="ARYLSULFATASE"/>
    <property type="match status" value="1"/>
</dbReference>
<evidence type="ECO:0000313" key="4">
    <source>
        <dbReference type="Proteomes" id="UP000316921"/>
    </source>
</evidence>
<proteinExistence type="inferred from homology"/>
<comment type="similarity">
    <text evidence="1">Belongs to the sulfatase family.</text>
</comment>
<keyword evidence="4" id="KW-1185">Reference proteome</keyword>
<organism evidence="3 4">
    <name type="scientific">Engelhardtia mirabilis</name>
    <dbReference type="NCBI Taxonomy" id="2528011"/>
    <lineage>
        <taxon>Bacteria</taxon>
        <taxon>Pseudomonadati</taxon>
        <taxon>Planctomycetota</taxon>
        <taxon>Planctomycetia</taxon>
        <taxon>Planctomycetia incertae sedis</taxon>
        <taxon>Engelhardtia</taxon>
    </lineage>
</organism>
<sequence>MSNPIQSPRRAPLALGLVALIWTAGCGRGVPAGPNVLLITVDTLRADYLEPYGSAPPSSPALAEFAAGATVFDEAWSTCSWTLPSLASLHTGLHSSAHGCWQFDSRLDWRADTLAERFAAGGWDTAGIVNHVFLGRKHGLNQGFVNYDDELVKDFGPSHQAVTSETVSDRGVEFIEAKATADDGRPWFLWLHYFDPHAAFKFHPAQSPAFGTEEDQDLYRGEIAFTDFHIGRVLDALAEQGLDSDTVVVVIADHGEEWNEHGRRGHGHNLHRETLRVPLIVRVPGAEPRRVATRVSNVDVAPTLLELAGLEDLPGGSGRSLVPLLEGEALEDVPALAELGRRGPERQTSLGSGQWKLILHEPEGRAELYDVQADPDESRDLAAERPRIVEQLTAELRARREAAIVSAPLDLEASESVQLGGAERAGLEALGYVEGE</sequence>
<reference evidence="3 4" key="1">
    <citation type="submission" date="2019-02" db="EMBL/GenBank/DDBJ databases">
        <title>Deep-cultivation of Planctomycetes and their phenomic and genomic characterization uncovers novel biology.</title>
        <authorList>
            <person name="Wiegand S."/>
            <person name="Jogler M."/>
            <person name="Boedeker C."/>
            <person name="Pinto D."/>
            <person name="Vollmers J."/>
            <person name="Rivas-Marin E."/>
            <person name="Kohn T."/>
            <person name="Peeters S.H."/>
            <person name="Heuer A."/>
            <person name="Rast P."/>
            <person name="Oberbeckmann S."/>
            <person name="Bunk B."/>
            <person name="Jeske O."/>
            <person name="Meyerdierks A."/>
            <person name="Storesund J.E."/>
            <person name="Kallscheuer N."/>
            <person name="Luecker S."/>
            <person name="Lage O.M."/>
            <person name="Pohl T."/>
            <person name="Merkel B.J."/>
            <person name="Hornburger P."/>
            <person name="Mueller R.-W."/>
            <person name="Bruemmer F."/>
            <person name="Labrenz M."/>
            <person name="Spormann A.M."/>
            <person name="Op den Camp H."/>
            <person name="Overmann J."/>
            <person name="Amann R."/>
            <person name="Jetten M.S.M."/>
            <person name="Mascher T."/>
            <person name="Medema M.H."/>
            <person name="Devos D.P."/>
            <person name="Kaster A.-K."/>
            <person name="Ovreas L."/>
            <person name="Rohde M."/>
            <person name="Galperin M.Y."/>
            <person name="Jogler C."/>
        </authorList>
    </citation>
    <scope>NUCLEOTIDE SEQUENCE [LARGE SCALE GENOMIC DNA]</scope>
    <source>
        <strain evidence="3 4">Pla133</strain>
    </source>
</reference>
<dbReference type="RefSeq" id="WP_419191810.1">
    <property type="nucleotide sequence ID" value="NZ_CP036287.1"/>
</dbReference>
<dbReference type="Proteomes" id="UP000316921">
    <property type="component" value="Chromosome"/>
</dbReference>
<evidence type="ECO:0000259" key="2">
    <source>
        <dbReference type="Pfam" id="PF00884"/>
    </source>
</evidence>
<evidence type="ECO:0000256" key="1">
    <source>
        <dbReference type="ARBA" id="ARBA00008779"/>
    </source>
</evidence>
<evidence type="ECO:0000313" key="3">
    <source>
        <dbReference type="EMBL" id="QDU69260.1"/>
    </source>
</evidence>
<dbReference type="AlphaFoldDB" id="A0A518BQN9"/>
<protein>
    <submittedName>
        <fullName evidence="3">Choline-sulfatase</fullName>
        <ecNumber evidence="3">3.1.6.6</ecNumber>
    </submittedName>
</protein>
<dbReference type="EMBL" id="CP036287">
    <property type="protein sequence ID" value="QDU69260.1"/>
    <property type="molecule type" value="Genomic_DNA"/>
</dbReference>
<dbReference type="Gene3D" id="3.40.720.10">
    <property type="entry name" value="Alkaline Phosphatase, subunit A"/>
    <property type="match status" value="2"/>
</dbReference>
<name>A0A518BQN9_9BACT</name>
<dbReference type="PANTHER" id="PTHR42693">
    <property type="entry name" value="ARYLSULFATASE FAMILY MEMBER"/>
    <property type="match status" value="1"/>
</dbReference>
<dbReference type="EC" id="3.1.6.6" evidence="3"/>
<dbReference type="GO" id="GO:0004065">
    <property type="term" value="F:arylsulfatase activity"/>
    <property type="evidence" value="ECO:0007669"/>
    <property type="project" value="TreeGrafter"/>
</dbReference>
<dbReference type="InterPro" id="IPR000917">
    <property type="entry name" value="Sulfatase_N"/>
</dbReference>
<dbReference type="InterPro" id="IPR050738">
    <property type="entry name" value="Sulfatase"/>
</dbReference>